<proteinExistence type="predicted"/>
<evidence type="ECO:0008006" key="4">
    <source>
        <dbReference type="Google" id="ProtNLM"/>
    </source>
</evidence>
<dbReference type="GeneID" id="19159686"/>
<feature type="compositionally biased region" description="Basic and acidic residues" evidence="1">
    <location>
        <begin position="31"/>
        <end position="45"/>
    </location>
</feature>
<dbReference type="RefSeq" id="XP_007723887.1">
    <property type="nucleotide sequence ID" value="XM_007725697.1"/>
</dbReference>
<name>W9YF72_9EURO</name>
<dbReference type="EMBL" id="AMWN01000004">
    <property type="protein sequence ID" value="EXJ87881.1"/>
    <property type="molecule type" value="Genomic_DNA"/>
</dbReference>
<feature type="region of interest" description="Disordered" evidence="1">
    <location>
        <begin position="1"/>
        <end position="60"/>
    </location>
</feature>
<evidence type="ECO:0000313" key="2">
    <source>
        <dbReference type="EMBL" id="EXJ87881.1"/>
    </source>
</evidence>
<dbReference type="eggNOG" id="ENOG502SWBD">
    <property type="taxonomic scope" value="Eukaryota"/>
</dbReference>
<protein>
    <recommendedName>
        <fullName evidence="4">BZIP domain-containing protein</fullName>
    </recommendedName>
</protein>
<dbReference type="OrthoDB" id="4737775at2759"/>
<organism evidence="2 3">
    <name type="scientific">Capronia coronata CBS 617.96</name>
    <dbReference type="NCBI Taxonomy" id="1182541"/>
    <lineage>
        <taxon>Eukaryota</taxon>
        <taxon>Fungi</taxon>
        <taxon>Dikarya</taxon>
        <taxon>Ascomycota</taxon>
        <taxon>Pezizomycotina</taxon>
        <taxon>Eurotiomycetes</taxon>
        <taxon>Chaetothyriomycetidae</taxon>
        <taxon>Chaetothyriales</taxon>
        <taxon>Herpotrichiellaceae</taxon>
        <taxon>Capronia</taxon>
    </lineage>
</organism>
<gene>
    <name evidence="2" type="ORF">A1O1_04808</name>
</gene>
<accession>W9YF72</accession>
<sequence length="414" mass="46872">MPVAGQMNPGRSRRADGNGNGNGVAMEDAEAELRRRRDRAKESQRAFRQRQSNSAQKLKHDHEQLKRLVGEIVDAARVHDPAQLSVAITKAAKAVGLDTTCLTPSDTPTDTPFPEGPMNTNLGVDWQITDSPGAVASENIIHKPQNWSPLSSLDSEAALVQQTQTQTRSGRMSPRFDYGVWIDPDRFLKNFEPPIDIAPYLGRGEYTIAGHIAWACLDLGYTYLQDIMEQRALTPIFNTTTASLTPEQDSEADYPRSLPPNSGARRLFDLALRHSMPLHDLDYIIAMVEARIEFRRLGYMRRDNPGADAVKRELLQGRVFEDHRKRGVRMDQWWSAMDIERYIERTMGVYEFASFQAALRARQEAHTNLLMPLAHSLAQRAICFGDGPRWRADHVAMFARTWISMVRNNKETRC</sequence>
<evidence type="ECO:0000256" key="1">
    <source>
        <dbReference type="SAM" id="MobiDB-lite"/>
    </source>
</evidence>
<dbReference type="AlphaFoldDB" id="W9YF72"/>
<dbReference type="HOGENOM" id="CLU_043982_0_0_1"/>
<keyword evidence="3" id="KW-1185">Reference proteome</keyword>
<dbReference type="STRING" id="1182541.W9YF72"/>
<evidence type="ECO:0000313" key="3">
    <source>
        <dbReference type="Proteomes" id="UP000019484"/>
    </source>
</evidence>
<dbReference type="Proteomes" id="UP000019484">
    <property type="component" value="Unassembled WGS sequence"/>
</dbReference>
<reference evidence="2 3" key="1">
    <citation type="submission" date="2013-03" db="EMBL/GenBank/DDBJ databases">
        <title>The Genome Sequence of Capronia coronata CBS 617.96.</title>
        <authorList>
            <consortium name="The Broad Institute Genomics Platform"/>
            <person name="Cuomo C."/>
            <person name="de Hoog S."/>
            <person name="Gorbushina A."/>
            <person name="Walker B."/>
            <person name="Young S.K."/>
            <person name="Zeng Q."/>
            <person name="Gargeya S."/>
            <person name="Fitzgerald M."/>
            <person name="Haas B."/>
            <person name="Abouelleil A."/>
            <person name="Allen A.W."/>
            <person name="Alvarado L."/>
            <person name="Arachchi H.M."/>
            <person name="Berlin A.M."/>
            <person name="Chapman S.B."/>
            <person name="Gainer-Dewar J."/>
            <person name="Goldberg J."/>
            <person name="Griggs A."/>
            <person name="Gujja S."/>
            <person name="Hansen M."/>
            <person name="Howarth C."/>
            <person name="Imamovic A."/>
            <person name="Ireland A."/>
            <person name="Larimer J."/>
            <person name="McCowan C."/>
            <person name="Murphy C."/>
            <person name="Pearson M."/>
            <person name="Poon T.W."/>
            <person name="Priest M."/>
            <person name="Roberts A."/>
            <person name="Saif S."/>
            <person name="Shea T."/>
            <person name="Sisk P."/>
            <person name="Sykes S."/>
            <person name="Wortman J."/>
            <person name="Nusbaum C."/>
            <person name="Birren B."/>
        </authorList>
    </citation>
    <scope>NUCLEOTIDE SEQUENCE [LARGE SCALE GENOMIC DNA]</scope>
    <source>
        <strain evidence="2 3">CBS 617.96</strain>
    </source>
</reference>
<comment type="caution">
    <text evidence="2">The sequence shown here is derived from an EMBL/GenBank/DDBJ whole genome shotgun (WGS) entry which is preliminary data.</text>
</comment>